<feature type="compositionally biased region" description="Basic and acidic residues" evidence="3">
    <location>
        <begin position="706"/>
        <end position="715"/>
    </location>
</feature>
<feature type="compositionally biased region" description="Acidic residues" evidence="3">
    <location>
        <begin position="832"/>
        <end position="865"/>
    </location>
</feature>
<dbReference type="InterPro" id="IPR026581">
    <property type="entry name" value="TCP10L/CENPJ"/>
</dbReference>
<dbReference type="AlphaFoldDB" id="A0A8S1L8Z2"/>
<feature type="compositionally biased region" description="Polar residues" evidence="3">
    <location>
        <begin position="396"/>
        <end position="406"/>
    </location>
</feature>
<feature type="region of interest" description="Disordered" evidence="3">
    <location>
        <begin position="131"/>
        <end position="189"/>
    </location>
</feature>
<evidence type="ECO:0000256" key="2">
    <source>
        <dbReference type="SAM" id="Coils"/>
    </source>
</evidence>
<protein>
    <recommendedName>
        <fullName evidence="6">Centromere protein J C-terminal domain-containing protein</fullName>
    </recommendedName>
</protein>
<feature type="region of interest" description="Disordered" evidence="3">
    <location>
        <begin position="770"/>
        <end position="865"/>
    </location>
</feature>
<name>A0A8S1L8Z2_9CILI</name>
<feature type="region of interest" description="Disordered" evidence="3">
    <location>
        <begin position="696"/>
        <end position="735"/>
    </location>
</feature>
<dbReference type="OrthoDB" id="10252174at2759"/>
<dbReference type="PANTHER" id="PTHR10331">
    <property type="entry name" value="T COMPLEX PROTEIN 10"/>
    <property type="match status" value="1"/>
</dbReference>
<sequence>MYQNRSNVGQSIFQNDIPTQNVNPNDVMMQNMMKMFQTQMISMMQSHSSGFDLEKFYMHKVNDMNQFYNQVKPEECQLQQTSQFINAYNPNKYYEEIYSNTNRQLNFDDIPVSNDYNLQKNEYFNQYQNKQVQKTNGSQKQFKRDSYSQFEEDSNSFKQSYHHFDSEENNRHQSRQLSNSNFNQNQSNYQDKMNSQYSNLRNQNDENNYQKNLNRINNNNEEIRYRKNSNPYDEMPIKPIQQNQFEEIQIRNKQLDDISNKIKIENNRKQSDIQLEPQNQNCQWQEQPTKKLQNQIQFDEIPIKPAKQNLFDEIPIKPAKQNLFDEIPVKSSKQNSFDEIPIKPAKQNAFDEMPIRSAQNYSFDEIPIKSNQQNSFDEQKIRHTKQKNQQEDRSKQNLSIKQSNNIAEDDQTKSFQNQNPEDTFIKTTKNQNYDLVQERNPIQKQQVDNYEQNDEAQIRKKPFLKKGTRQFLSNAQQRSDIAKKEHAEIMKENNAIVNKMPQNQNLQGKAFKPQNSQKFEKQEQREVQNKTKRSETPKEVPKPKPQIQQQKIQKQKESQKQTEIQNSLRPSNNDYQFDNYEDQTSQNLKTSSSYFGLKKEMKEKIVDQTNLSDSEDEMTRNQFQQQISTLNLEIAKYKNENDKLKQAQGKYDDLIKQFQKEKDEWEKQKENEKLFLEEWKEEEKKKILREKRVFERQAKSNQNIPNRKEREEIEQLKQQIQKLQDEQKQKDQKNKLAYERVKKQYEEVNQKNQELQAEVKALELRLFEQKKPSQLSQSQQSKSQKIQIKQSQSSPISKKEIIQQKLKTQSPQSIPEDQQLQKKINERKSQYLDDEEYDDDNEYQQNDEEENEDEYNDNDQENQSDELSENYEDIMEKSMTQKSKIQIGNQQKQKKYDLVSMQEENIPFTIKNINNLISEQEFSFDQNRFYLMYKRNKDMPSKIVNQNVGPDGKVSRQYANGKKEVVFHNGVKREVFPEGYVIVHFTNKDVKQTLPNGTIIYFFADAHTTQITVANGPNIYRFSNQQIEIHFPDGKKEIRFGDGTEKYISINGEEQTFFSDGIIQKIDSKKIKQIEYPNGNIDTIYPDGQKLRQSKK</sequence>
<reference evidence="4" key="1">
    <citation type="submission" date="2021-01" db="EMBL/GenBank/DDBJ databases">
        <authorList>
            <consortium name="Genoscope - CEA"/>
            <person name="William W."/>
        </authorList>
    </citation>
    <scope>NUCLEOTIDE SEQUENCE</scope>
</reference>
<dbReference type="EMBL" id="CAJJDN010000015">
    <property type="protein sequence ID" value="CAD8061276.1"/>
    <property type="molecule type" value="Genomic_DNA"/>
</dbReference>
<feature type="compositionally biased region" description="Low complexity" evidence="3">
    <location>
        <begin position="772"/>
        <end position="796"/>
    </location>
</feature>
<feature type="compositionally biased region" description="Basic and acidic residues" evidence="3">
    <location>
        <begin position="518"/>
        <end position="542"/>
    </location>
</feature>
<feature type="compositionally biased region" description="Low complexity" evidence="3">
    <location>
        <begin position="175"/>
        <end position="189"/>
    </location>
</feature>
<feature type="region of interest" description="Disordered" evidence="3">
    <location>
        <begin position="511"/>
        <end position="585"/>
    </location>
</feature>
<feature type="compositionally biased region" description="Polar residues" evidence="3">
    <location>
        <begin position="806"/>
        <end position="818"/>
    </location>
</feature>
<feature type="compositionally biased region" description="Basic and acidic residues" evidence="3">
    <location>
        <begin position="162"/>
        <end position="171"/>
    </location>
</feature>
<evidence type="ECO:0000313" key="4">
    <source>
        <dbReference type="EMBL" id="CAD8061276.1"/>
    </source>
</evidence>
<organism evidence="4 5">
    <name type="scientific">Paramecium sonneborni</name>
    <dbReference type="NCBI Taxonomy" id="65129"/>
    <lineage>
        <taxon>Eukaryota</taxon>
        <taxon>Sar</taxon>
        <taxon>Alveolata</taxon>
        <taxon>Ciliophora</taxon>
        <taxon>Intramacronucleata</taxon>
        <taxon>Oligohymenophorea</taxon>
        <taxon>Peniculida</taxon>
        <taxon>Parameciidae</taxon>
        <taxon>Paramecium</taxon>
    </lineage>
</organism>
<keyword evidence="5" id="KW-1185">Reference proteome</keyword>
<gene>
    <name evidence="4" type="ORF">PSON_ATCC_30995.1.T0150221</name>
</gene>
<evidence type="ECO:0008006" key="6">
    <source>
        <dbReference type="Google" id="ProtNLM"/>
    </source>
</evidence>
<keyword evidence="2" id="KW-0175">Coiled coil</keyword>
<feature type="compositionally biased region" description="Polar residues" evidence="3">
    <location>
        <begin position="131"/>
        <end position="140"/>
    </location>
</feature>
<evidence type="ECO:0000256" key="3">
    <source>
        <dbReference type="SAM" id="MobiDB-lite"/>
    </source>
</evidence>
<comment type="caution">
    <text evidence="4">The sequence shown here is derived from an EMBL/GenBank/DDBJ whole genome shotgun (WGS) entry which is preliminary data.</text>
</comment>
<evidence type="ECO:0000256" key="1">
    <source>
        <dbReference type="ARBA" id="ARBA00005627"/>
    </source>
</evidence>
<feature type="compositionally biased region" description="Basic and acidic residues" evidence="3">
    <location>
        <begin position="723"/>
        <end position="735"/>
    </location>
</feature>
<dbReference type="Proteomes" id="UP000692954">
    <property type="component" value="Unassembled WGS sequence"/>
</dbReference>
<dbReference type="PANTHER" id="PTHR10331:SF6">
    <property type="entry name" value="SPINDLE ASSEMBLY ABNORMAL 4"/>
    <property type="match status" value="1"/>
</dbReference>
<feature type="compositionally biased region" description="Basic and acidic residues" evidence="3">
    <location>
        <begin position="819"/>
        <end position="831"/>
    </location>
</feature>
<proteinExistence type="inferred from homology"/>
<feature type="compositionally biased region" description="Polar residues" evidence="3">
    <location>
        <begin position="566"/>
        <end position="585"/>
    </location>
</feature>
<feature type="region of interest" description="Disordered" evidence="3">
    <location>
        <begin position="371"/>
        <end position="420"/>
    </location>
</feature>
<feature type="region of interest" description="Disordered" evidence="3">
    <location>
        <begin position="325"/>
        <end position="353"/>
    </location>
</feature>
<feature type="coiled-coil region" evidence="2">
    <location>
        <begin position="620"/>
        <end position="682"/>
    </location>
</feature>
<dbReference type="FunFam" id="2.60.450.20:FF:000005">
    <property type="entry name" value="Lyst-interacting protein, putative"/>
    <property type="match status" value="1"/>
</dbReference>
<evidence type="ECO:0000313" key="5">
    <source>
        <dbReference type="Proteomes" id="UP000692954"/>
    </source>
</evidence>
<comment type="similarity">
    <text evidence="1">Belongs to the TCP10 family.</text>
</comment>
<accession>A0A8S1L8Z2</accession>